<dbReference type="RefSeq" id="WP_343836616.1">
    <property type="nucleotide sequence ID" value="NZ_BAAADO010000001.1"/>
</dbReference>
<dbReference type="Pfam" id="PF24124">
    <property type="entry name" value="YphA"/>
    <property type="match status" value="1"/>
</dbReference>
<feature type="transmembrane region" description="Helical" evidence="1">
    <location>
        <begin position="100"/>
        <end position="121"/>
    </location>
</feature>
<protein>
    <submittedName>
        <fullName evidence="2">Uncharacterized protein</fullName>
    </submittedName>
</protein>
<feature type="transmembrane region" description="Helical" evidence="1">
    <location>
        <begin position="52"/>
        <end position="68"/>
    </location>
</feature>
<dbReference type="InterPro" id="IPR014617">
    <property type="entry name" value="YphA_Bacsu"/>
</dbReference>
<evidence type="ECO:0000256" key="1">
    <source>
        <dbReference type="SAM" id="Phobius"/>
    </source>
</evidence>
<keyword evidence="1" id="KW-0472">Membrane</keyword>
<feature type="transmembrane region" description="Helical" evidence="1">
    <location>
        <begin position="6"/>
        <end position="21"/>
    </location>
</feature>
<keyword evidence="3" id="KW-1185">Reference proteome</keyword>
<feature type="transmembrane region" description="Helical" evidence="1">
    <location>
        <begin position="158"/>
        <end position="175"/>
    </location>
</feature>
<evidence type="ECO:0000313" key="2">
    <source>
        <dbReference type="EMBL" id="GAA0481201.1"/>
    </source>
</evidence>
<reference evidence="2 3" key="1">
    <citation type="journal article" date="2019" name="Int. J. Syst. Evol. Microbiol.">
        <title>The Global Catalogue of Microorganisms (GCM) 10K type strain sequencing project: providing services to taxonomists for standard genome sequencing and annotation.</title>
        <authorList>
            <consortium name="The Broad Institute Genomics Platform"/>
            <consortium name="The Broad Institute Genome Sequencing Center for Infectious Disease"/>
            <person name="Wu L."/>
            <person name="Ma J."/>
        </authorList>
    </citation>
    <scope>NUCLEOTIDE SEQUENCE [LARGE SCALE GENOMIC DNA]</scope>
    <source>
        <strain evidence="2 3">JCM 12389</strain>
    </source>
</reference>
<feature type="transmembrane region" description="Helical" evidence="1">
    <location>
        <begin position="75"/>
        <end position="94"/>
    </location>
</feature>
<feature type="transmembrane region" description="Helical" evidence="1">
    <location>
        <begin position="128"/>
        <end position="152"/>
    </location>
</feature>
<dbReference type="Proteomes" id="UP001500880">
    <property type="component" value="Unassembled WGS sequence"/>
</dbReference>
<gene>
    <name evidence="2" type="ORF">GCM10008986_02310</name>
</gene>
<keyword evidence="1" id="KW-1133">Transmembrane helix</keyword>
<proteinExistence type="predicted"/>
<name>A0ABN1APG3_9BACI</name>
<sequence length="197" mass="22856">METWIFYWLAWVLWIIVYFFDFDSRRRFCYSSFILGCMITSTTYISYSGLEIHVPLIMNCITGFILLAKSKGKFIRVSIAISLSFAYSGLKLWALFNPLWLFLSSSIIMALICILEFYIFVDDLQSQLAIALISTSAGQLLFTFVRLSYGFTVSIGDLAYLTDVVFIMITLTLWFKIRRFSEKIEQTVKNVSLKFKT</sequence>
<dbReference type="EMBL" id="BAAADO010000001">
    <property type="protein sequence ID" value="GAA0481201.1"/>
    <property type="molecule type" value="Genomic_DNA"/>
</dbReference>
<comment type="caution">
    <text evidence="2">The sequence shown here is derived from an EMBL/GenBank/DDBJ whole genome shotgun (WGS) entry which is preliminary data.</text>
</comment>
<accession>A0ABN1APG3</accession>
<evidence type="ECO:0000313" key="3">
    <source>
        <dbReference type="Proteomes" id="UP001500880"/>
    </source>
</evidence>
<organism evidence="2 3">
    <name type="scientific">Salinibacillus aidingensis</name>
    <dbReference type="NCBI Taxonomy" id="237684"/>
    <lineage>
        <taxon>Bacteria</taxon>
        <taxon>Bacillati</taxon>
        <taxon>Bacillota</taxon>
        <taxon>Bacilli</taxon>
        <taxon>Bacillales</taxon>
        <taxon>Bacillaceae</taxon>
        <taxon>Salinibacillus</taxon>
    </lineage>
</organism>
<feature type="transmembrane region" description="Helical" evidence="1">
    <location>
        <begin position="28"/>
        <end position="46"/>
    </location>
</feature>
<keyword evidence="1" id="KW-0812">Transmembrane</keyword>